<dbReference type="InterPro" id="IPR010982">
    <property type="entry name" value="Lambda_DNA-bd_dom_sf"/>
</dbReference>
<name>A0A1E3A6P3_9FIRM</name>
<proteinExistence type="predicted"/>
<comment type="caution">
    <text evidence="3">The sequence shown here is derived from an EMBL/GenBank/DDBJ whole genome shotgun (WGS) entry which is preliminary data.</text>
</comment>
<dbReference type="RefSeq" id="WP_081331396.1">
    <property type="nucleotide sequence ID" value="NZ_BAABXS010000001.1"/>
</dbReference>
<gene>
    <name evidence="3" type="ORF">BEI61_05227</name>
</gene>
<sequence>MEKEQNQPDEKKRKKKEEKLLYFEIGRRLKEFRENGKYTQEQFAEVLEVNVEHYRRLENGKYALGLKKLETLSKTYNLNLDYLITGTKDSREFNVEAYLANCDRDQRNDFIERVLLYMKNLMLNS</sequence>
<dbReference type="Proteomes" id="UP000094067">
    <property type="component" value="Unassembled WGS sequence"/>
</dbReference>
<feature type="domain" description="HTH cro/C1-type" evidence="2">
    <location>
        <begin position="29"/>
        <end position="83"/>
    </location>
</feature>
<dbReference type="OrthoDB" id="2052854at2"/>
<evidence type="ECO:0000313" key="4">
    <source>
        <dbReference type="Proteomes" id="UP000094067"/>
    </source>
</evidence>
<dbReference type="PANTHER" id="PTHR46558:SF11">
    <property type="entry name" value="HTH-TYPE TRANSCRIPTIONAL REGULATOR XRE"/>
    <property type="match status" value="1"/>
</dbReference>
<evidence type="ECO:0000259" key="2">
    <source>
        <dbReference type="PROSITE" id="PS50943"/>
    </source>
</evidence>
<dbReference type="SUPFAM" id="SSF47413">
    <property type="entry name" value="lambda repressor-like DNA-binding domains"/>
    <property type="match status" value="1"/>
</dbReference>
<dbReference type="CDD" id="cd00093">
    <property type="entry name" value="HTH_XRE"/>
    <property type="match status" value="1"/>
</dbReference>
<dbReference type="EMBL" id="MCGH01000003">
    <property type="protein sequence ID" value="ODM04420.1"/>
    <property type="molecule type" value="Genomic_DNA"/>
</dbReference>
<dbReference type="PROSITE" id="PS50943">
    <property type="entry name" value="HTH_CROC1"/>
    <property type="match status" value="1"/>
</dbReference>
<dbReference type="PANTHER" id="PTHR46558">
    <property type="entry name" value="TRACRIPTIONAL REGULATORY PROTEIN-RELATED-RELATED"/>
    <property type="match status" value="1"/>
</dbReference>
<accession>A0A1E3A6P3</accession>
<organism evidence="3 4">
    <name type="scientific">Eisenbergiella tayi</name>
    <dbReference type="NCBI Taxonomy" id="1432052"/>
    <lineage>
        <taxon>Bacteria</taxon>
        <taxon>Bacillati</taxon>
        <taxon>Bacillota</taxon>
        <taxon>Clostridia</taxon>
        <taxon>Lachnospirales</taxon>
        <taxon>Lachnospiraceae</taxon>
        <taxon>Eisenbergiella</taxon>
    </lineage>
</organism>
<dbReference type="Gene3D" id="1.10.260.40">
    <property type="entry name" value="lambda repressor-like DNA-binding domains"/>
    <property type="match status" value="1"/>
</dbReference>
<dbReference type="Pfam" id="PF01381">
    <property type="entry name" value="HTH_3"/>
    <property type="match status" value="1"/>
</dbReference>
<keyword evidence="1" id="KW-0238">DNA-binding</keyword>
<dbReference type="AlphaFoldDB" id="A0A1E3A6P3"/>
<dbReference type="InterPro" id="IPR001387">
    <property type="entry name" value="Cro/C1-type_HTH"/>
</dbReference>
<protein>
    <submittedName>
        <fullName evidence="3">Anaerobic benzoate catabolism transcriptional regulator</fullName>
    </submittedName>
</protein>
<dbReference type="SMART" id="SM00530">
    <property type="entry name" value="HTH_XRE"/>
    <property type="match status" value="1"/>
</dbReference>
<reference evidence="3 4" key="1">
    <citation type="submission" date="2016-07" db="EMBL/GenBank/DDBJ databases">
        <title>Characterization of isolates of Eisenbergiella tayi derived from blood cultures, using whole genome sequencing.</title>
        <authorList>
            <person name="Burdz T."/>
            <person name="Wiebe D."/>
            <person name="Huynh C."/>
            <person name="Bernard K."/>
        </authorList>
    </citation>
    <scope>NUCLEOTIDE SEQUENCE [LARGE SCALE GENOMIC DNA]</scope>
    <source>
        <strain evidence="3 4">NML 110608</strain>
    </source>
</reference>
<evidence type="ECO:0000313" key="3">
    <source>
        <dbReference type="EMBL" id="ODM04420.1"/>
    </source>
</evidence>
<dbReference type="GO" id="GO:0003677">
    <property type="term" value="F:DNA binding"/>
    <property type="evidence" value="ECO:0007669"/>
    <property type="project" value="UniProtKB-KW"/>
</dbReference>
<evidence type="ECO:0000256" key="1">
    <source>
        <dbReference type="ARBA" id="ARBA00023125"/>
    </source>
</evidence>